<dbReference type="PROSITE" id="PS00682">
    <property type="entry name" value="ZP_1"/>
    <property type="match status" value="1"/>
</dbReference>
<keyword evidence="10" id="KW-0399">Innate immunity</keyword>
<keyword evidence="18" id="KW-0966">Cell projection</keyword>
<evidence type="ECO:0000256" key="3">
    <source>
        <dbReference type="ARBA" id="ARBA00004309"/>
    </source>
</evidence>
<dbReference type="InterPro" id="IPR001881">
    <property type="entry name" value="EGF-like_Ca-bd_dom"/>
</dbReference>
<dbReference type="PROSITE" id="PS01186">
    <property type="entry name" value="EGF_2"/>
    <property type="match status" value="2"/>
</dbReference>
<evidence type="ECO:0000256" key="18">
    <source>
        <dbReference type="ARBA" id="ARBA00023273"/>
    </source>
</evidence>
<keyword evidence="14" id="KW-0391">Immunity</keyword>
<accession>A0ABN9LNJ8</accession>
<dbReference type="PROSITE" id="PS00010">
    <property type="entry name" value="ASX_HYDROXYL"/>
    <property type="match status" value="2"/>
</dbReference>
<evidence type="ECO:0000256" key="19">
    <source>
        <dbReference type="ARBA" id="ARBA00023288"/>
    </source>
</evidence>
<dbReference type="SUPFAM" id="SSF54160">
    <property type="entry name" value="Chromo domain-like"/>
    <property type="match status" value="1"/>
</dbReference>
<dbReference type="CDD" id="cd00024">
    <property type="entry name" value="CD_CSD"/>
    <property type="match status" value="1"/>
</dbReference>
<dbReference type="InterPro" id="IPR009030">
    <property type="entry name" value="Growth_fac_rcpt_cys_sf"/>
</dbReference>
<dbReference type="SMART" id="SM00179">
    <property type="entry name" value="EGF_CA"/>
    <property type="match status" value="3"/>
</dbReference>
<keyword evidence="15" id="KW-0472">Membrane</keyword>
<dbReference type="Proteomes" id="UP001176940">
    <property type="component" value="Unassembled WGS sequence"/>
</dbReference>
<feature type="domain" description="EGF-like" evidence="24">
    <location>
        <begin position="449"/>
        <end position="490"/>
    </location>
</feature>
<feature type="domain" description="EGF-like" evidence="24">
    <location>
        <begin position="407"/>
        <end position="448"/>
    </location>
</feature>
<evidence type="ECO:0000256" key="15">
    <source>
        <dbReference type="ARBA" id="ARBA00023136"/>
    </source>
</evidence>
<dbReference type="PANTHER" id="PTHR14002">
    <property type="entry name" value="ENDOGLIN/TGF-BETA RECEPTOR TYPE III"/>
    <property type="match status" value="1"/>
</dbReference>
<dbReference type="Pfam" id="PF23283">
    <property type="entry name" value="D8C_UMOD"/>
    <property type="match status" value="1"/>
</dbReference>
<dbReference type="InterPro" id="IPR048290">
    <property type="entry name" value="ZP_chr"/>
</dbReference>
<evidence type="ECO:0000259" key="24">
    <source>
        <dbReference type="PROSITE" id="PS50026"/>
    </source>
</evidence>
<keyword evidence="12" id="KW-0732">Signal</keyword>
<dbReference type="InterPro" id="IPR001507">
    <property type="entry name" value="ZP_dom"/>
</dbReference>
<dbReference type="InterPro" id="IPR049883">
    <property type="entry name" value="NOTCH1_EGF-like"/>
</dbReference>
<dbReference type="PANTHER" id="PTHR14002:SF40">
    <property type="entry name" value="UROMODULIN"/>
    <property type="match status" value="1"/>
</dbReference>
<evidence type="ECO:0000256" key="7">
    <source>
        <dbReference type="ARBA" id="ARBA00022475"/>
    </source>
</evidence>
<evidence type="ECO:0000256" key="5">
    <source>
        <dbReference type="ARBA" id="ARBA00004613"/>
    </source>
</evidence>
<dbReference type="Pfam" id="PF00385">
    <property type="entry name" value="Chromo"/>
    <property type="match status" value="1"/>
</dbReference>
<dbReference type="InterPro" id="IPR042235">
    <property type="entry name" value="ZP-C_dom"/>
</dbReference>
<evidence type="ECO:0000256" key="2">
    <source>
        <dbReference type="ARBA" id="ARBA00004303"/>
    </source>
</evidence>
<dbReference type="PROSITE" id="PS51034">
    <property type="entry name" value="ZP_2"/>
    <property type="match status" value="1"/>
</dbReference>
<dbReference type="InterPro" id="IPR017977">
    <property type="entry name" value="ZP_dom_CS"/>
</dbReference>
<dbReference type="Pfam" id="PF07645">
    <property type="entry name" value="EGF_CA"/>
    <property type="match status" value="2"/>
</dbReference>
<dbReference type="InterPro" id="IPR023780">
    <property type="entry name" value="Chromo_domain"/>
</dbReference>
<comment type="caution">
    <text evidence="26">The sequence shown here is derived from an EMBL/GenBank/DDBJ whole genome shotgun (WGS) entry which is preliminary data.</text>
</comment>
<evidence type="ECO:0000256" key="8">
    <source>
        <dbReference type="ARBA" id="ARBA00022525"/>
    </source>
</evidence>
<dbReference type="Gene3D" id="2.40.50.40">
    <property type="match status" value="1"/>
</dbReference>
<evidence type="ECO:0000259" key="23">
    <source>
        <dbReference type="PROSITE" id="PS50013"/>
    </source>
</evidence>
<organism evidence="26 27">
    <name type="scientific">Ranitomeya imitator</name>
    <name type="common">mimic poison frog</name>
    <dbReference type="NCBI Taxonomy" id="111125"/>
    <lineage>
        <taxon>Eukaryota</taxon>
        <taxon>Metazoa</taxon>
        <taxon>Chordata</taxon>
        <taxon>Craniata</taxon>
        <taxon>Vertebrata</taxon>
        <taxon>Euteleostomi</taxon>
        <taxon>Amphibia</taxon>
        <taxon>Batrachia</taxon>
        <taxon>Anura</taxon>
        <taxon>Neobatrachia</taxon>
        <taxon>Hyloidea</taxon>
        <taxon>Dendrobatidae</taxon>
        <taxon>Dendrobatinae</taxon>
        <taxon>Ranitomeya</taxon>
    </lineage>
</organism>
<dbReference type="Pfam" id="PF12947">
    <property type="entry name" value="EGF_3"/>
    <property type="match status" value="1"/>
</dbReference>
<feature type="domain" description="ZP" evidence="25">
    <location>
        <begin position="681"/>
        <end position="939"/>
    </location>
</feature>
<comment type="caution">
    <text evidence="22">Lacks conserved residue(s) required for the propagation of feature annotation.</text>
</comment>
<keyword evidence="11" id="KW-0336">GPI-anchor</keyword>
<dbReference type="InterPro" id="IPR016197">
    <property type="entry name" value="Chromo-like_dom_sf"/>
</dbReference>
<keyword evidence="13" id="KW-0677">Repeat</keyword>
<evidence type="ECO:0000256" key="12">
    <source>
        <dbReference type="ARBA" id="ARBA00022729"/>
    </source>
</evidence>
<feature type="domain" description="Chromo" evidence="23">
    <location>
        <begin position="19"/>
        <end position="77"/>
    </location>
</feature>
<comment type="function">
    <text evidence="20">Functions in biogenesis and organization of the apical membrane of epithelial cells of the thick ascending limb of Henle's loop (TALH), where it promotes formation of complex filamentous gel-like structure that may play a role in the water barrier permeability. May serve as a receptor for binding and endocytosis of cytokines (IL-1, IL-2) and TNF. Facilitates neutrophil migration across renal epithelia.</text>
</comment>
<dbReference type="SUPFAM" id="SSF57184">
    <property type="entry name" value="Growth factor receptor domain"/>
    <property type="match status" value="1"/>
</dbReference>
<dbReference type="SMART" id="SM00181">
    <property type="entry name" value="EGF"/>
    <property type="match status" value="4"/>
</dbReference>
<evidence type="ECO:0000313" key="26">
    <source>
        <dbReference type="EMBL" id="CAJ0945422.1"/>
    </source>
</evidence>
<dbReference type="InterPro" id="IPR024731">
    <property type="entry name" value="NELL2-like_EGF"/>
</dbReference>
<dbReference type="Pfam" id="PF25106">
    <property type="entry name" value="VWA_4"/>
    <property type="match status" value="1"/>
</dbReference>
<evidence type="ECO:0000313" key="27">
    <source>
        <dbReference type="Proteomes" id="UP001176940"/>
    </source>
</evidence>
<keyword evidence="19" id="KW-0449">Lipoprotein</keyword>
<evidence type="ECO:0000256" key="13">
    <source>
        <dbReference type="ARBA" id="ARBA00022737"/>
    </source>
</evidence>
<name>A0ABN9LNJ8_9NEOB</name>
<evidence type="ECO:0000256" key="14">
    <source>
        <dbReference type="ARBA" id="ARBA00022859"/>
    </source>
</evidence>
<keyword evidence="9 22" id="KW-0245">EGF-like domain</keyword>
<comment type="subcellular location">
    <subcellularLocation>
        <location evidence="2">Apical cell membrane</location>
        <topology evidence="2">Lipid-anchor</topology>
        <topology evidence="2">GPI-anchor</topology>
    </subcellularLocation>
    <subcellularLocation>
        <location evidence="4">Basolateral cell membrane</location>
        <topology evidence="4">Lipid-anchor</topology>
        <topology evidence="4">GPI-anchor</topology>
    </subcellularLocation>
    <subcellularLocation>
        <location evidence="3">Cell projection</location>
        <location evidence="3">Cilium membrane</location>
    </subcellularLocation>
    <subcellularLocation>
        <location evidence="1">Nucleus</location>
    </subcellularLocation>
    <subcellularLocation>
        <location evidence="5">Secreted</location>
    </subcellularLocation>
</comment>
<reference evidence="26" key="1">
    <citation type="submission" date="2023-07" db="EMBL/GenBank/DDBJ databases">
        <authorList>
            <person name="Stuckert A."/>
        </authorList>
    </citation>
    <scope>NUCLEOTIDE SEQUENCE</scope>
</reference>
<dbReference type="InterPro" id="IPR055355">
    <property type="entry name" value="ZP-C"/>
</dbReference>
<keyword evidence="17" id="KW-0325">Glycoprotein</keyword>
<dbReference type="Pfam" id="PF00100">
    <property type="entry name" value="Zona_pellucida"/>
    <property type="match status" value="1"/>
</dbReference>
<dbReference type="PROSITE" id="PS01187">
    <property type="entry name" value="EGF_CA"/>
    <property type="match status" value="1"/>
</dbReference>
<keyword evidence="8" id="KW-0964">Secreted</keyword>
<dbReference type="InterPro" id="IPR018097">
    <property type="entry name" value="EGF_Ca-bd_CS"/>
</dbReference>
<evidence type="ECO:0000256" key="21">
    <source>
        <dbReference type="ARBA" id="ARBA00046503"/>
    </source>
</evidence>
<evidence type="ECO:0000256" key="11">
    <source>
        <dbReference type="ARBA" id="ARBA00022622"/>
    </source>
</evidence>
<dbReference type="PRINTS" id="PR00023">
    <property type="entry name" value="ZPELLUCIDA"/>
</dbReference>
<dbReference type="EMBL" id="CAUEEQ010023997">
    <property type="protein sequence ID" value="CAJ0945422.1"/>
    <property type="molecule type" value="Genomic_DNA"/>
</dbReference>
<dbReference type="PROSITE" id="PS50013">
    <property type="entry name" value="CHROMO_2"/>
    <property type="match status" value="1"/>
</dbReference>
<dbReference type="InterPro" id="IPR000953">
    <property type="entry name" value="Chromo/chromo_shadow_dom"/>
</dbReference>
<keyword evidence="16" id="KW-1015">Disulfide bond</keyword>
<dbReference type="InterPro" id="IPR056861">
    <property type="entry name" value="HMCN1-like_VWA"/>
</dbReference>
<evidence type="ECO:0000256" key="16">
    <source>
        <dbReference type="ARBA" id="ARBA00023157"/>
    </source>
</evidence>
<evidence type="ECO:0000256" key="10">
    <source>
        <dbReference type="ARBA" id="ARBA00022588"/>
    </source>
</evidence>
<dbReference type="PROSITE" id="PS50026">
    <property type="entry name" value="EGF_3"/>
    <property type="match status" value="2"/>
</dbReference>
<keyword evidence="27" id="KW-1185">Reference proteome</keyword>
<dbReference type="Gene3D" id="2.10.25.10">
    <property type="entry name" value="Laminin"/>
    <property type="match status" value="3"/>
</dbReference>
<dbReference type="InterPro" id="IPR000742">
    <property type="entry name" value="EGF"/>
</dbReference>
<evidence type="ECO:0000256" key="1">
    <source>
        <dbReference type="ARBA" id="ARBA00004123"/>
    </source>
</evidence>
<proteinExistence type="predicted"/>
<gene>
    <name evidence="26" type="ORF">RIMI_LOCUS10884022</name>
</gene>
<comment type="subunit">
    <text evidence="21">Homodimer that then polymerizes into long filaments. The filaments can additionally assemble laterally to form a sheet. The filaments consist of a zigzag-shaped backbone with laterally protruding arms which interact with bacterial adhesin fimH. Two fimH molecules can bind to a single UMOD monomer.</text>
</comment>
<keyword evidence="7" id="KW-1003">Cell membrane</keyword>
<evidence type="ECO:0000256" key="17">
    <source>
        <dbReference type="ARBA" id="ARBA00023180"/>
    </source>
</evidence>
<dbReference type="SMART" id="SM00298">
    <property type="entry name" value="CHROMO"/>
    <property type="match status" value="1"/>
</dbReference>
<dbReference type="InterPro" id="IPR000152">
    <property type="entry name" value="EGF-type_Asp/Asn_hydroxyl_site"/>
</dbReference>
<evidence type="ECO:0000256" key="4">
    <source>
        <dbReference type="ARBA" id="ARBA00004539"/>
    </source>
</evidence>
<evidence type="ECO:0000256" key="9">
    <source>
        <dbReference type="ARBA" id="ARBA00022536"/>
    </source>
</evidence>
<evidence type="ECO:0000256" key="22">
    <source>
        <dbReference type="PROSITE-ProRule" id="PRU00076"/>
    </source>
</evidence>
<dbReference type="CDD" id="cd00054">
    <property type="entry name" value="EGF_CA"/>
    <property type="match status" value="2"/>
</dbReference>
<dbReference type="Gene3D" id="2.60.40.3210">
    <property type="entry name" value="Zona pellucida, ZP-N domain"/>
    <property type="match status" value="1"/>
</dbReference>
<dbReference type="InterPro" id="IPR057774">
    <property type="entry name" value="D8C_UMOD/GP2/OIT3-like"/>
</dbReference>
<evidence type="ECO:0000259" key="25">
    <source>
        <dbReference type="PROSITE" id="PS51034"/>
    </source>
</evidence>
<dbReference type="SMART" id="SM00241">
    <property type="entry name" value="ZP"/>
    <property type="match status" value="1"/>
</dbReference>
<evidence type="ECO:0000256" key="6">
    <source>
        <dbReference type="ARBA" id="ARBA00015737"/>
    </source>
</evidence>
<evidence type="ECO:0000256" key="20">
    <source>
        <dbReference type="ARBA" id="ARBA00045741"/>
    </source>
</evidence>
<dbReference type="Gene3D" id="2.60.40.4100">
    <property type="entry name" value="Zona pellucida, ZP-C domain"/>
    <property type="match status" value="1"/>
</dbReference>
<sequence>MSRFSESSAGTSGSSTDDYEVNAILGCKVVRGKKFYLVDWKGYGPEDRSWEPAENIRAPQLIAAFERSEAQGGGGPRRGGNVRSRVPAFAQGESRAISAAVSHSYPAAVESAQQGRRSQRLAQSHSVQRVTAASSASAIKASAAVGPVRITSSKNEFNYFFNSLVANGGGDCPELAMRGLQLALQNSPPNSFILVLTDASALDYWETALVNNIYSLIASTQSQVFFLITGLCGSIYDADFLIYRDIAAASFGHVFQVSLSDLNKVFKYLDFTLSRPSNSSVRLFSGEYSEGYNSTNFAVEDNYTALVITTDGVIYSIQVLGPDSLELPLKQIVSELWGSMYLLKNPGNGVWTIVIYAGSRYSLRVEGFTAAENCSKCHPYATCEEYFGYVQCNCKDGFIGDGFSCSDVDECAYSWSNNCSYGICQNTFGSYICVCASGFNYSSMGYCVDIDECASPELNRCHSSASCINYYGSYSCVCQYGYFGDGFHCEVDECKNGVCGLGTECIKSFGSYRCSDPCSNHTVLDEPWRSTSNMYDYRYNCDYYKHGWYRFIGSGGVRMPESCAPEFGCGTHAGVWLNGKHPMLSDGEVTRTVCASWSGSCCLWSSTVQIIACPGGYHVYKLEGTPSNACSLSYCTDPSTTNNTKTCAADEDWKMKDGVYGCHCKSQYEVAALADIRPELTCDVYDMRASFHKCQLTSQNINATNINLRNAGCFGIHDDSSTNTFTVSSTLQAGVCGLQITKNATHAIYENTLYLTMESSGIIVRDEELTVRIYCAYALDMMISLNLAVNPIFSSTNITVGGTGKFTAYMALYQDSSYITPYEGSQVVLPVKSMMYVGVFVQGGDYSQYSLVMKNCYATPSANPDDPLKYDIIKDSCPNKQDSTITVLENGVSRKGRLSLQVFKFVGNYNSFYVHCAVSLCDVTAGSCAPSCSGISSRSATTEQSYMLNVGPIGIKDSSTTSPSGCMGVHASSGLLGLVLFLMTQVWSL</sequence>
<protein>
    <recommendedName>
        <fullName evidence="6">Uromodulin</fullName>
    </recommendedName>
</protein>